<feature type="region of interest" description="Disordered" evidence="1">
    <location>
        <begin position="1"/>
        <end position="210"/>
    </location>
</feature>
<evidence type="ECO:0000313" key="2">
    <source>
        <dbReference type="EMBL" id="KAL1603939.1"/>
    </source>
</evidence>
<organism evidence="2 3">
    <name type="scientific">Paraconiothyrium brasiliense</name>
    <dbReference type="NCBI Taxonomy" id="300254"/>
    <lineage>
        <taxon>Eukaryota</taxon>
        <taxon>Fungi</taxon>
        <taxon>Dikarya</taxon>
        <taxon>Ascomycota</taxon>
        <taxon>Pezizomycotina</taxon>
        <taxon>Dothideomycetes</taxon>
        <taxon>Pleosporomycetidae</taxon>
        <taxon>Pleosporales</taxon>
        <taxon>Massarineae</taxon>
        <taxon>Didymosphaeriaceae</taxon>
        <taxon>Paraconiothyrium</taxon>
    </lineage>
</organism>
<feature type="region of interest" description="Disordered" evidence="1">
    <location>
        <begin position="333"/>
        <end position="605"/>
    </location>
</feature>
<feature type="compositionally biased region" description="Low complexity" evidence="1">
    <location>
        <begin position="448"/>
        <end position="457"/>
    </location>
</feature>
<feature type="compositionally biased region" description="Pro residues" evidence="1">
    <location>
        <begin position="561"/>
        <end position="570"/>
    </location>
</feature>
<dbReference type="Proteomes" id="UP001521785">
    <property type="component" value="Unassembled WGS sequence"/>
</dbReference>
<evidence type="ECO:0008006" key="4">
    <source>
        <dbReference type="Google" id="ProtNLM"/>
    </source>
</evidence>
<accession>A0ABR3RHM3</accession>
<feature type="compositionally biased region" description="Basic residues" evidence="1">
    <location>
        <begin position="438"/>
        <end position="447"/>
    </location>
</feature>
<keyword evidence="3" id="KW-1185">Reference proteome</keyword>
<gene>
    <name evidence="2" type="ORF">SLS60_005531</name>
</gene>
<evidence type="ECO:0000313" key="3">
    <source>
        <dbReference type="Proteomes" id="UP001521785"/>
    </source>
</evidence>
<feature type="compositionally biased region" description="Polar residues" evidence="1">
    <location>
        <begin position="491"/>
        <end position="530"/>
    </location>
</feature>
<reference evidence="2 3" key="1">
    <citation type="submission" date="2024-02" db="EMBL/GenBank/DDBJ databases">
        <title>De novo assembly and annotation of 12 fungi associated with fruit tree decline syndrome in Ontario, Canada.</title>
        <authorList>
            <person name="Sulman M."/>
            <person name="Ellouze W."/>
            <person name="Ilyukhin E."/>
        </authorList>
    </citation>
    <scope>NUCLEOTIDE SEQUENCE [LARGE SCALE GENOMIC DNA]</scope>
    <source>
        <strain evidence="2 3">M42-189</strain>
    </source>
</reference>
<evidence type="ECO:0000256" key="1">
    <source>
        <dbReference type="SAM" id="MobiDB-lite"/>
    </source>
</evidence>
<name>A0ABR3RHM3_9PLEO</name>
<comment type="caution">
    <text evidence="2">The sequence shown here is derived from an EMBL/GenBank/DDBJ whole genome shotgun (WGS) entry which is preliminary data.</text>
</comment>
<feature type="compositionally biased region" description="Polar residues" evidence="1">
    <location>
        <begin position="102"/>
        <end position="117"/>
    </location>
</feature>
<feature type="compositionally biased region" description="Pro residues" evidence="1">
    <location>
        <begin position="168"/>
        <end position="183"/>
    </location>
</feature>
<feature type="compositionally biased region" description="Basic and acidic residues" evidence="1">
    <location>
        <begin position="411"/>
        <end position="427"/>
    </location>
</feature>
<sequence>MNGSQEGHMRAHFRQRNISSASLEGMERPVRSFKSFVQTAPPNPTDTDKALPLTPAPWDRADSDRARTPTPPSADFPPLSRERISRTASWKAPAEWYDDSPSGRSTHTPSPVLTPVTSAPRFFSPLLPEPSPPLYGMAESTTWPTSSSPPPVNRLLPIYERRGDSPDYGPPGTPPRTPLPATPPSDNRYIENILPPELGRANSPRSREVVGANARVQAIFRSESTKEKAYASLGLELPSKLSRDGKRPDREYLRGKKIRALQKGNPLADDSWEDEDMDDMTRALSFSQDYHDLLADQYQELSVRKEEVLNSGGAQQVYEAQIYEARFVESMHSIPPQDREVVPTPLTWRKSPAPSTPRSHSRDGATEQPSSPGQKSKHKRLSSLFNHHIGTYDSSREDLSKKERRPSKSNRNHETQGDKAPEDDLRFSKFFPSNKPIKLGKKQKKTTAAKAPSASSSPPQPSPMFRLPGGLAVVRNHSPSPSPRSDVLSDKSPTSTHTRGSSQNGSDYSHTTSNACSPYQSNESPTTTNMPIAMQSAYRTSGGSSYSHHSNTGHPLVLEASPPPPPPPPLVLSSSLPLSPPLSPETLNRNRSQEKDAEHHRYKPNFIEKAREARRRRLTEARQDRLKRSIKVLGPTDPGVAQAGYVKSEERFAQCESDLEGRLPGYMAGGPA</sequence>
<proteinExistence type="predicted"/>
<protein>
    <recommendedName>
        <fullName evidence="4">BZIP domain-containing protein</fullName>
    </recommendedName>
</protein>
<dbReference type="EMBL" id="JAKJXO020000006">
    <property type="protein sequence ID" value="KAL1603939.1"/>
    <property type="molecule type" value="Genomic_DNA"/>
</dbReference>
<feature type="compositionally biased region" description="Polar residues" evidence="1">
    <location>
        <begin position="537"/>
        <end position="553"/>
    </location>
</feature>